<evidence type="ECO:0000256" key="7">
    <source>
        <dbReference type="RuleBase" id="RU003346"/>
    </source>
</evidence>
<evidence type="ECO:0000256" key="8">
    <source>
        <dbReference type="SAM" id="Phobius"/>
    </source>
</evidence>
<dbReference type="EMBL" id="AYYX01000026">
    <property type="protein sequence ID" value="KRM88662.1"/>
    <property type="molecule type" value="Genomic_DNA"/>
</dbReference>
<feature type="transmembrane region" description="Helical" evidence="8">
    <location>
        <begin position="254"/>
        <end position="279"/>
    </location>
</feature>
<dbReference type="PANTHER" id="PTHR48023">
    <property type="entry name" value="D-XYLOSE-PROTON SYMPORTER-LIKE 2"/>
    <property type="match status" value="1"/>
</dbReference>
<feature type="transmembrane region" description="Helical" evidence="8">
    <location>
        <begin position="291"/>
        <end position="309"/>
    </location>
</feature>
<dbReference type="PROSITE" id="PS00217">
    <property type="entry name" value="SUGAR_TRANSPORT_2"/>
    <property type="match status" value="1"/>
</dbReference>
<evidence type="ECO:0000259" key="9">
    <source>
        <dbReference type="PROSITE" id="PS50850"/>
    </source>
</evidence>
<dbReference type="PROSITE" id="PS50850">
    <property type="entry name" value="MFS"/>
    <property type="match status" value="1"/>
</dbReference>
<evidence type="ECO:0000256" key="6">
    <source>
        <dbReference type="ARBA" id="ARBA00023136"/>
    </source>
</evidence>
<keyword evidence="11" id="KW-1185">Reference proteome</keyword>
<dbReference type="SUPFAM" id="SSF103473">
    <property type="entry name" value="MFS general substrate transporter"/>
    <property type="match status" value="1"/>
</dbReference>
<dbReference type="InterPro" id="IPR003663">
    <property type="entry name" value="Sugar/inositol_transpt"/>
</dbReference>
<dbReference type="GO" id="GO:0022857">
    <property type="term" value="F:transmembrane transporter activity"/>
    <property type="evidence" value="ECO:0007669"/>
    <property type="project" value="InterPro"/>
</dbReference>
<dbReference type="Pfam" id="PF00083">
    <property type="entry name" value="Sugar_tr"/>
    <property type="match status" value="1"/>
</dbReference>
<feature type="domain" description="Major facilitator superfamily (MFS) profile" evidence="9">
    <location>
        <begin position="15"/>
        <end position="444"/>
    </location>
</feature>
<comment type="subcellular location">
    <subcellularLocation>
        <location evidence="1">Cell membrane</location>
        <topology evidence="1">Multi-pass membrane protein</topology>
    </subcellularLocation>
</comment>
<dbReference type="eggNOG" id="COG2814">
    <property type="taxonomic scope" value="Bacteria"/>
</dbReference>
<evidence type="ECO:0000313" key="10">
    <source>
        <dbReference type="EMBL" id="KRM88662.1"/>
    </source>
</evidence>
<keyword evidence="4 8" id="KW-0812">Transmembrane</keyword>
<comment type="caution">
    <text evidence="10">The sequence shown here is derived from an EMBL/GenBank/DDBJ whole genome shotgun (WGS) entry which is preliminary data.</text>
</comment>
<evidence type="ECO:0000256" key="5">
    <source>
        <dbReference type="ARBA" id="ARBA00022989"/>
    </source>
</evidence>
<dbReference type="PANTHER" id="PTHR48023:SF4">
    <property type="entry name" value="D-XYLOSE-PROTON SYMPORTER-LIKE 2"/>
    <property type="match status" value="1"/>
</dbReference>
<name>A0A0R2CKJ2_9LACO</name>
<feature type="transmembrane region" description="Helical" evidence="8">
    <location>
        <begin position="12"/>
        <end position="33"/>
    </location>
</feature>
<keyword evidence="6 8" id="KW-0472">Membrane</keyword>
<feature type="transmembrane region" description="Helical" evidence="8">
    <location>
        <begin position="353"/>
        <end position="378"/>
    </location>
</feature>
<evidence type="ECO:0000256" key="3">
    <source>
        <dbReference type="ARBA" id="ARBA00022448"/>
    </source>
</evidence>
<dbReference type="InterPro" id="IPR050820">
    <property type="entry name" value="MFS_Sugar_Transporter"/>
</dbReference>
<accession>A0A0R2CKJ2</accession>
<dbReference type="Proteomes" id="UP000051576">
    <property type="component" value="Unassembled WGS sequence"/>
</dbReference>
<proteinExistence type="inferred from homology"/>
<evidence type="ECO:0000256" key="4">
    <source>
        <dbReference type="ARBA" id="ARBA00022692"/>
    </source>
</evidence>
<sequence length="458" mass="50928">MKKSQRLQNSFLKYCVYTISLGGFLFGYDTGVINGALVFMSKPDQLNLSPTTQGIVSSSLVIGACLGALGSGRVADHLGRKQTLRLIAIIFTVATFLCAFSFNYWLVSLFRFILGVAVGGASSLSPMYLAEISPRLVRSHNVNQNAIFIVLGQLAAFTVNAILGSIWGNWHDIWRIMVLSAAVPSVALWIGSFKLISSPKWLIFKQKTYQARRVVNQLGFRDEQKFVDHSKQEVSQSQKVISWRDIFHNRFMRYLLFSGVLIGFIQQISGINTVMYYGTILLQKVGLGVDASLYANIFIGAVSVIASIYGTRLTERSNHHLMFVWGLLGNAVFLLILGLILKTSFFSTEMTNILVLLTLALFLANHQGIVSPITWLLLSEIFPQRIKGKLMSLATATTWITNFVISLVYPQLIAILGTAWIFFLFAIANGLSILFVKIFVDQKHLAAAYQQVAQSKQN</sequence>
<organism evidence="10 11">
    <name type="scientific">Liquorilactobacillus vini DSM 20605</name>
    <dbReference type="NCBI Taxonomy" id="1133569"/>
    <lineage>
        <taxon>Bacteria</taxon>
        <taxon>Bacillati</taxon>
        <taxon>Bacillota</taxon>
        <taxon>Bacilli</taxon>
        <taxon>Lactobacillales</taxon>
        <taxon>Lactobacillaceae</taxon>
        <taxon>Liquorilactobacillus</taxon>
    </lineage>
</organism>
<dbReference type="Gene3D" id="1.20.1250.20">
    <property type="entry name" value="MFS general substrate transporter like domains"/>
    <property type="match status" value="1"/>
</dbReference>
<feature type="transmembrane region" description="Helical" evidence="8">
    <location>
        <begin position="142"/>
        <end position="167"/>
    </location>
</feature>
<keyword evidence="5 8" id="KW-1133">Transmembrane helix</keyword>
<dbReference type="OrthoDB" id="9783823at2"/>
<dbReference type="GO" id="GO:1904659">
    <property type="term" value="P:D-glucose transmembrane transport"/>
    <property type="evidence" value="ECO:0007669"/>
    <property type="project" value="TreeGrafter"/>
</dbReference>
<protein>
    <submittedName>
        <fullName evidence="10">Major facilitator superfamily permease</fullName>
    </submittedName>
</protein>
<dbReference type="AlphaFoldDB" id="A0A0R2CKJ2"/>
<feature type="transmembrane region" description="Helical" evidence="8">
    <location>
        <begin position="53"/>
        <end position="72"/>
    </location>
</feature>
<feature type="transmembrane region" description="Helical" evidence="8">
    <location>
        <begin position="415"/>
        <end position="436"/>
    </location>
</feature>
<dbReference type="InterPro" id="IPR005828">
    <property type="entry name" value="MFS_sugar_transport-like"/>
</dbReference>
<dbReference type="NCBIfam" id="TIGR00879">
    <property type="entry name" value="SP"/>
    <property type="match status" value="1"/>
</dbReference>
<gene>
    <name evidence="10" type="ORF">FD21_GL000976</name>
</gene>
<feature type="transmembrane region" description="Helical" evidence="8">
    <location>
        <begin position="173"/>
        <end position="196"/>
    </location>
</feature>
<dbReference type="PATRIC" id="fig|1133569.4.peg.1095"/>
<dbReference type="InterPro" id="IPR005829">
    <property type="entry name" value="Sugar_transporter_CS"/>
</dbReference>
<feature type="transmembrane region" description="Helical" evidence="8">
    <location>
        <begin position="112"/>
        <end position="130"/>
    </location>
</feature>
<reference evidence="10 11" key="1">
    <citation type="journal article" date="2015" name="Genome Announc.">
        <title>Expanding the biotechnology potential of lactobacilli through comparative genomics of 213 strains and associated genera.</title>
        <authorList>
            <person name="Sun Z."/>
            <person name="Harris H.M."/>
            <person name="McCann A."/>
            <person name="Guo C."/>
            <person name="Argimon S."/>
            <person name="Zhang W."/>
            <person name="Yang X."/>
            <person name="Jeffery I.B."/>
            <person name="Cooney J.C."/>
            <person name="Kagawa T.F."/>
            <person name="Liu W."/>
            <person name="Song Y."/>
            <person name="Salvetti E."/>
            <person name="Wrobel A."/>
            <person name="Rasinkangas P."/>
            <person name="Parkhill J."/>
            <person name="Rea M.C."/>
            <person name="O'Sullivan O."/>
            <person name="Ritari J."/>
            <person name="Douillard F.P."/>
            <person name="Paul Ross R."/>
            <person name="Yang R."/>
            <person name="Briner A.E."/>
            <person name="Felis G.E."/>
            <person name="de Vos W.M."/>
            <person name="Barrangou R."/>
            <person name="Klaenhammer T.R."/>
            <person name="Caufield P.W."/>
            <person name="Cui Y."/>
            <person name="Zhang H."/>
            <person name="O'Toole P.W."/>
        </authorList>
    </citation>
    <scope>NUCLEOTIDE SEQUENCE [LARGE SCALE GENOMIC DNA]</scope>
    <source>
        <strain evidence="10 11">DSM 20605</strain>
    </source>
</reference>
<comment type="similarity">
    <text evidence="2 7">Belongs to the major facilitator superfamily. Sugar transporter (TC 2.A.1.1) family.</text>
</comment>
<evidence type="ECO:0000256" key="2">
    <source>
        <dbReference type="ARBA" id="ARBA00010992"/>
    </source>
</evidence>
<dbReference type="PRINTS" id="PR00171">
    <property type="entry name" value="SUGRTRNSPORT"/>
</dbReference>
<feature type="transmembrane region" description="Helical" evidence="8">
    <location>
        <begin position="84"/>
        <end position="106"/>
    </location>
</feature>
<evidence type="ECO:0000313" key="11">
    <source>
        <dbReference type="Proteomes" id="UP000051576"/>
    </source>
</evidence>
<dbReference type="STRING" id="1133569.FD21_GL000976"/>
<dbReference type="InterPro" id="IPR020846">
    <property type="entry name" value="MFS_dom"/>
</dbReference>
<dbReference type="GO" id="GO:0005886">
    <property type="term" value="C:plasma membrane"/>
    <property type="evidence" value="ECO:0007669"/>
    <property type="project" value="UniProtKB-SubCell"/>
</dbReference>
<keyword evidence="3 7" id="KW-0813">Transport</keyword>
<evidence type="ECO:0000256" key="1">
    <source>
        <dbReference type="ARBA" id="ARBA00004651"/>
    </source>
</evidence>
<feature type="transmembrane region" description="Helical" evidence="8">
    <location>
        <begin position="321"/>
        <end position="341"/>
    </location>
</feature>
<dbReference type="RefSeq" id="WP_010580806.1">
    <property type="nucleotide sequence ID" value="NZ_AHYZ01000125.1"/>
</dbReference>
<feature type="transmembrane region" description="Helical" evidence="8">
    <location>
        <begin position="390"/>
        <end position="409"/>
    </location>
</feature>
<dbReference type="InterPro" id="IPR036259">
    <property type="entry name" value="MFS_trans_sf"/>
</dbReference>
<dbReference type="PROSITE" id="PS00216">
    <property type="entry name" value="SUGAR_TRANSPORT_1"/>
    <property type="match status" value="1"/>
</dbReference>